<name>A0A6C0DD88_9ZZZZ</name>
<dbReference type="AlphaFoldDB" id="A0A6C0DD88"/>
<protein>
    <submittedName>
        <fullName evidence="1">Uncharacterized protein</fullName>
    </submittedName>
</protein>
<dbReference type="EMBL" id="MN739582">
    <property type="protein sequence ID" value="QHT14371.1"/>
    <property type="molecule type" value="Genomic_DNA"/>
</dbReference>
<dbReference type="Pfam" id="PF08795">
    <property type="entry name" value="DUF1796"/>
    <property type="match status" value="1"/>
</dbReference>
<dbReference type="InterPro" id="IPR014903">
    <property type="entry name" value="DUF1796"/>
</dbReference>
<reference evidence="1" key="1">
    <citation type="journal article" date="2020" name="Nature">
        <title>Giant virus diversity and host interactions through global metagenomics.</title>
        <authorList>
            <person name="Schulz F."/>
            <person name="Roux S."/>
            <person name="Paez-Espino D."/>
            <person name="Jungbluth S."/>
            <person name="Walsh D.A."/>
            <person name="Denef V.J."/>
            <person name="McMahon K.D."/>
            <person name="Konstantinidis K.T."/>
            <person name="Eloe-Fadrosh E.A."/>
            <person name="Kyrpides N.C."/>
            <person name="Woyke T."/>
        </authorList>
    </citation>
    <scope>NUCLEOTIDE SEQUENCE</scope>
    <source>
        <strain evidence="1">GVMAG-M-3300023174-137</strain>
    </source>
</reference>
<organism evidence="1">
    <name type="scientific">viral metagenome</name>
    <dbReference type="NCBI Taxonomy" id="1070528"/>
    <lineage>
        <taxon>unclassified sequences</taxon>
        <taxon>metagenomes</taxon>
        <taxon>organismal metagenomes</taxon>
    </lineage>
</organism>
<sequence>MRFCSNYIYIIHNKMDVGISLGWNCESAGKGVGLGIRGVKANGYQTCPFDECITNYRGIIQCIKEDFKYFCDPSYLAIIPAKFSTGGIVKSEPLIYNVRYGFIFNHESPEHAELYRSQNWPGGKNHYIDNNFKLFIERYDRRINSFRNYVKNNSVRFILGKFDSDITELQQTIKEAYPTTKFDLYLYTPSVSIELFQKHHELMEEKSSHIIE</sequence>
<accession>A0A6C0DD88</accession>
<proteinExistence type="predicted"/>
<evidence type="ECO:0000313" key="1">
    <source>
        <dbReference type="EMBL" id="QHT14371.1"/>
    </source>
</evidence>